<evidence type="ECO:0000256" key="4">
    <source>
        <dbReference type="ARBA" id="ARBA00023136"/>
    </source>
</evidence>
<keyword evidence="6" id="KW-0732">Signal</keyword>
<dbReference type="InterPro" id="IPR028994">
    <property type="entry name" value="Integrin_alpha_N"/>
</dbReference>
<sequence>MSPMVARYTASLLMAHLACAVAVGVAGCTVEGIAILPGLDEGADGFGDDQDEGLGEGQGTGTDGANTDHDGGSNESDDAGSAMLDLPAPGDHEPLEQACVVADNILDAPLPCDVGPTSVTINPVVAWTWTGPAGEDSVIVTPLVGNLDDDNEDGIVDLCDRPDLVVLAVDLSANANKKDTFVPAGHIYVLDTKTGQTKWTFATPVDATATPALADLDGDGTAEILAFERSEESLGQVGERRVIAFEADGSVRWISDTWVWSDGGGGLAVADLDADGSPEILAPEHVLSADGQLLWAPANPPPADSVPIAADLDLDGELEVLFGRSVFAADGTELFELPLPGNKNLGVAAIANFDDDAFPEIYIQAAQHHIFEHDGQPKAHCGAAGGAGKGRPVSILDVDSDGQAELLAHHGTWFRATTIVNGQCAPLWSVKVNHDSTSAAIGFDFLADGSAETVLADLDWVRLYGAQGDAVAQIQRRARPSSANPVIADADNDGAAELIIVGSEPIGGYGELEDRASVIYVQNADDQFAPTRRIWNQHAYHVTNIREDATVPVEQEPHWQTAGSNSFRNNVAPGYQGPLCQSGPAD</sequence>
<dbReference type="InterPro" id="IPR015943">
    <property type="entry name" value="WD40/YVTN_repeat-like_dom_sf"/>
</dbReference>
<keyword evidence="3" id="KW-1133">Transmembrane helix</keyword>
<dbReference type="GO" id="GO:0016020">
    <property type="term" value="C:membrane"/>
    <property type="evidence" value="ECO:0007669"/>
    <property type="project" value="UniProtKB-SubCell"/>
</dbReference>
<dbReference type="PANTHER" id="PTHR21419">
    <property type="match status" value="1"/>
</dbReference>
<evidence type="ECO:0000256" key="3">
    <source>
        <dbReference type="ARBA" id="ARBA00022989"/>
    </source>
</evidence>
<dbReference type="PROSITE" id="PS51257">
    <property type="entry name" value="PROKAR_LIPOPROTEIN"/>
    <property type="match status" value="1"/>
</dbReference>
<evidence type="ECO:0000256" key="2">
    <source>
        <dbReference type="ARBA" id="ARBA00022692"/>
    </source>
</evidence>
<feature type="region of interest" description="Disordered" evidence="5">
    <location>
        <begin position="562"/>
        <end position="586"/>
    </location>
</feature>
<comment type="subcellular location">
    <subcellularLocation>
        <location evidence="1">Membrane</location>
        <topology evidence="1">Single-pass membrane protein</topology>
    </subcellularLocation>
</comment>
<evidence type="ECO:0000256" key="6">
    <source>
        <dbReference type="SAM" id="SignalP"/>
    </source>
</evidence>
<organism evidence="7 8">
    <name type="scientific">Enhygromyxa salina</name>
    <dbReference type="NCBI Taxonomy" id="215803"/>
    <lineage>
        <taxon>Bacteria</taxon>
        <taxon>Pseudomonadati</taxon>
        <taxon>Myxococcota</taxon>
        <taxon>Polyangia</taxon>
        <taxon>Nannocystales</taxon>
        <taxon>Nannocystaceae</taxon>
        <taxon>Enhygromyxa</taxon>
    </lineage>
</organism>
<accession>A0A0C1ZCR7</accession>
<dbReference type="AlphaFoldDB" id="A0A0C1ZCR7"/>
<keyword evidence="4" id="KW-0472">Membrane</keyword>
<name>A0A0C1ZCR7_9BACT</name>
<feature type="region of interest" description="Disordered" evidence="5">
    <location>
        <begin position="44"/>
        <end position="89"/>
    </location>
</feature>
<dbReference type="SUPFAM" id="SSF69318">
    <property type="entry name" value="Integrin alpha N-terminal domain"/>
    <property type="match status" value="1"/>
</dbReference>
<dbReference type="InterPro" id="IPR045232">
    <property type="entry name" value="FAM234"/>
</dbReference>
<comment type="caution">
    <text evidence="7">The sequence shown here is derived from an EMBL/GenBank/DDBJ whole genome shotgun (WGS) entry which is preliminary data.</text>
</comment>
<gene>
    <name evidence="7" type="ORF">DB30_05522</name>
</gene>
<evidence type="ECO:0000256" key="5">
    <source>
        <dbReference type="SAM" id="MobiDB-lite"/>
    </source>
</evidence>
<reference evidence="7 8" key="1">
    <citation type="submission" date="2014-12" db="EMBL/GenBank/DDBJ databases">
        <title>Genome assembly of Enhygromyxa salina DSM 15201.</title>
        <authorList>
            <person name="Sharma G."/>
            <person name="Subramanian S."/>
        </authorList>
    </citation>
    <scope>NUCLEOTIDE SEQUENCE [LARGE SCALE GENOMIC DNA]</scope>
    <source>
        <strain evidence="7 8">DSM 15201</strain>
    </source>
</reference>
<dbReference type="Proteomes" id="UP000031599">
    <property type="component" value="Unassembled WGS sequence"/>
</dbReference>
<protein>
    <submittedName>
        <fullName evidence="7">HYR domain protein</fullName>
    </submittedName>
</protein>
<dbReference type="PANTHER" id="PTHR21419:SF30">
    <property type="entry name" value="IG-LIKE DOMAIN-CONTAINING PROTEIN"/>
    <property type="match status" value="1"/>
</dbReference>
<proteinExistence type="predicted"/>
<evidence type="ECO:0000313" key="8">
    <source>
        <dbReference type="Proteomes" id="UP000031599"/>
    </source>
</evidence>
<dbReference type="EMBL" id="JMCC02000052">
    <property type="protein sequence ID" value="KIG15499.1"/>
    <property type="molecule type" value="Genomic_DNA"/>
</dbReference>
<evidence type="ECO:0000256" key="1">
    <source>
        <dbReference type="ARBA" id="ARBA00004167"/>
    </source>
</evidence>
<evidence type="ECO:0000313" key="7">
    <source>
        <dbReference type="EMBL" id="KIG15499.1"/>
    </source>
</evidence>
<dbReference type="Gene3D" id="2.130.10.10">
    <property type="entry name" value="YVTN repeat-like/Quinoprotein amine dehydrogenase"/>
    <property type="match status" value="1"/>
</dbReference>
<feature type="compositionally biased region" description="Acidic residues" evidence="5">
    <location>
        <begin position="44"/>
        <end position="54"/>
    </location>
</feature>
<feature type="signal peptide" evidence="6">
    <location>
        <begin position="1"/>
        <end position="20"/>
    </location>
</feature>
<keyword evidence="2" id="KW-0812">Transmembrane</keyword>
<feature type="chain" id="PRO_5002144147" evidence="6">
    <location>
        <begin position="21"/>
        <end position="586"/>
    </location>
</feature>